<evidence type="ECO:0000256" key="1">
    <source>
        <dbReference type="SAM" id="Phobius"/>
    </source>
</evidence>
<keyword evidence="4" id="KW-1185">Reference proteome</keyword>
<gene>
    <name evidence="3" type="ORF">V8247_02060</name>
</gene>
<name>A0ABZ2J4G3_9CHLR</name>
<dbReference type="InterPro" id="IPR025874">
    <property type="entry name" value="DZR"/>
</dbReference>
<feature type="transmembrane region" description="Helical" evidence="1">
    <location>
        <begin position="65"/>
        <end position="86"/>
    </location>
</feature>
<dbReference type="Proteomes" id="UP001375370">
    <property type="component" value="Chromosome"/>
</dbReference>
<feature type="transmembrane region" description="Helical" evidence="1">
    <location>
        <begin position="34"/>
        <end position="53"/>
    </location>
</feature>
<evidence type="ECO:0000259" key="2">
    <source>
        <dbReference type="Pfam" id="PF12773"/>
    </source>
</evidence>
<evidence type="ECO:0000313" key="3">
    <source>
        <dbReference type="EMBL" id="WWX25777.1"/>
    </source>
</evidence>
<evidence type="ECO:0000313" key="4">
    <source>
        <dbReference type="Proteomes" id="UP001375370"/>
    </source>
</evidence>
<dbReference type="EMBL" id="CP146612">
    <property type="protein sequence ID" value="WWX25777.1"/>
    <property type="molecule type" value="Genomic_DNA"/>
</dbReference>
<keyword evidence="1" id="KW-1133">Transmembrane helix</keyword>
<feature type="transmembrane region" description="Helical" evidence="1">
    <location>
        <begin position="123"/>
        <end position="147"/>
    </location>
</feature>
<organism evidence="3 4">
    <name type="scientific">Candidatus Dehalogenimonas loeffleri</name>
    <dbReference type="NCBI Taxonomy" id="3127115"/>
    <lineage>
        <taxon>Bacteria</taxon>
        <taxon>Bacillati</taxon>
        <taxon>Chloroflexota</taxon>
        <taxon>Dehalococcoidia</taxon>
        <taxon>Dehalococcoidales</taxon>
        <taxon>Dehalococcoidaceae</taxon>
        <taxon>Dehalogenimonas</taxon>
    </lineage>
</organism>
<keyword evidence="1" id="KW-0472">Membrane</keyword>
<feature type="domain" description="DZANK-type" evidence="2">
    <location>
        <begin position="167"/>
        <end position="217"/>
    </location>
</feature>
<proteinExistence type="predicted"/>
<accession>A0ABZ2J4G3</accession>
<dbReference type="Pfam" id="PF12773">
    <property type="entry name" value="DZR"/>
    <property type="match status" value="1"/>
</dbReference>
<keyword evidence="1" id="KW-0812">Transmembrane</keyword>
<reference evidence="3 4" key="1">
    <citation type="submission" date="2024-03" db="EMBL/GenBank/DDBJ databases">
        <title>A Dehalogenimonas Isolated from Estuarine Sediments Dihaloeliminates Chlorinated Alkanes.</title>
        <authorList>
            <person name="Yang Y."/>
            <person name="Wang H."/>
        </authorList>
    </citation>
    <scope>NUCLEOTIDE SEQUENCE [LARGE SCALE GENOMIC DNA]</scope>
    <source>
        <strain evidence="3 4">W</strain>
    </source>
</reference>
<sequence length="221" mass="23466">MLNTVMLIAGYASIPLVLLSVFAMMRTIGKPRPLMVTGLIAQILFSALFLLLYRFLLNLSEPTLLSWGLLGIGLFGGVFQGFTTKINITGDKITAKRSVIYLIIWGVSFSATQALAMLGQDTIAAYGLSSVYLATGIAIGMNATLLVRRLLTAPANVSPSILQGSICPKCAVSNSSTRKFCRNCGTALGSFTVPVGSSCPNCGQTATPTQKYCNHCGRTLQ</sequence>
<feature type="transmembrane region" description="Helical" evidence="1">
    <location>
        <begin position="98"/>
        <end position="117"/>
    </location>
</feature>
<protein>
    <submittedName>
        <fullName evidence="3">Zinc ribbon domain-containing protein</fullName>
    </submittedName>
</protein>
<dbReference type="RefSeq" id="WP_338738285.1">
    <property type="nucleotide sequence ID" value="NZ_CP146612.1"/>
</dbReference>
<feature type="transmembrane region" description="Helical" evidence="1">
    <location>
        <begin position="6"/>
        <end position="25"/>
    </location>
</feature>